<keyword evidence="3" id="KW-1185">Reference proteome</keyword>
<dbReference type="GeneID" id="36558080"/>
<keyword evidence="1" id="KW-0472">Membrane</keyword>
<reference evidence="2 3" key="1">
    <citation type="submission" date="2016-12" db="EMBL/GenBank/DDBJ databases">
        <title>The genomes of Aspergillus section Nigri reveals drivers in fungal speciation.</title>
        <authorList>
            <consortium name="DOE Joint Genome Institute"/>
            <person name="Vesth T.C."/>
            <person name="Nybo J."/>
            <person name="Theobald S."/>
            <person name="Brandl J."/>
            <person name="Frisvad J.C."/>
            <person name="Nielsen K.F."/>
            <person name="Lyhne E.K."/>
            <person name="Kogle M.E."/>
            <person name="Kuo A."/>
            <person name="Riley R."/>
            <person name="Clum A."/>
            <person name="Nolan M."/>
            <person name="Lipzen A."/>
            <person name="Salamov A."/>
            <person name="Henrissat B."/>
            <person name="Wiebenga A."/>
            <person name="De Vries R.P."/>
            <person name="Grigoriev I.V."/>
            <person name="Mortensen U.H."/>
            <person name="Andersen M.R."/>
            <person name="Baker S.E."/>
        </authorList>
    </citation>
    <scope>NUCLEOTIDE SEQUENCE [LARGE SCALE GENOMIC DNA]</scope>
    <source>
        <strain evidence="2 3">IBT 23096</strain>
    </source>
</reference>
<accession>A0A2I2FRI4</accession>
<feature type="transmembrane region" description="Helical" evidence="1">
    <location>
        <begin position="26"/>
        <end position="44"/>
    </location>
</feature>
<dbReference type="AlphaFoldDB" id="A0A2I2FRI4"/>
<dbReference type="OrthoDB" id="186626at2759"/>
<gene>
    <name evidence="2" type="ORF">P170DRAFT_441696</name>
</gene>
<sequence length="505" mass="57046">MSVPTVRRAFGSISKQRSLYSVRDRLHFGILVHLFNIALALVLLPLNNTILLAAYTAGYLSFVLSRSDPIQRRQAALRDVQFYPKTILVTGVDTPHGLAVARSCYHQGHRVVGVSVTETAIPSGESMSKALGAFYRIPKTKYVSRLLDVINREKADVWVPCSEKASVLDDAMAKQVIEGRTECKCITMDTELASMFGRPATFRQYLVEKELPVVENHQVQSRDSIHKILHRSPTKTYRISRPDPVTRENKIITLPKRTLSLTYSEVSEIQISKESPWTLQQQSRLGEFLAEMLVVHGHVKAIKVRPADDQSTWGRSRLDEGLTMSIHKLMERFALKGGYRMTGHICVRVMVDEEVDANQVRYALHINGCTQGAGAVNDLLQDASEQLVRGYLSVEAPHLNGFMASDSVDALRIQAAQSIVSTTPRPKFSLYQKLKEHDDENLFTVLYPVAQHIDTLISGTERALMFWRDWRFSIHDPLPWWWDAHVYQPLKELESIVSGAEVKEA</sequence>
<dbReference type="Proteomes" id="UP000234275">
    <property type="component" value="Unassembled WGS sequence"/>
</dbReference>
<dbReference type="SUPFAM" id="SSF51735">
    <property type="entry name" value="NAD(P)-binding Rossmann-fold domains"/>
    <property type="match status" value="1"/>
</dbReference>
<comment type="caution">
    <text evidence="2">The sequence shown here is derived from an EMBL/GenBank/DDBJ whole genome shotgun (WGS) entry which is preliminary data.</text>
</comment>
<organism evidence="2 3">
    <name type="scientific">Aspergillus steynii IBT 23096</name>
    <dbReference type="NCBI Taxonomy" id="1392250"/>
    <lineage>
        <taxon>Eukaryota</taxon>
        <taxon>Fungi</taxon>
        <taxon>Dikarya</taxon>
        <taxon>Ascomycota</taxon>
        <taxon>Pezizomycotina</taxon>
        <taxon>Eurotiomycetes</taxon>
        <taxon>Eurotiomycetidae</taxon>
        <taxon>Eurotiales</taxon>
        <taxon>Aspergillaceae</taxon>
        <taxon>Aspergillus</taxon>
        <taxon>Aspergillus subgen. Circumdati</taxon>
    </lineage>
</organism>
<name>A0A2I2FRI4_9EURO</name>
<dbReference type="Gene3D" id="3.40.50.20">
    <property type="match status" value="1"/>
</dbReference>
<proteinExistence type="predicted"/>
<protein>
    <submittedName>
        <fullName evidence="2">Uncharacterized protein</fullName>
    </submittedName>
</protein>
<keyword evidence="1" id="KW-1133">Transmembrane helix</keyword>
<dbReference type="RefSeq" id="XP_024698544.1">
    <property type="nucleotide sequence ID" value="XM_024850381.1"/>
</dbReference>
<dbReference type="EMBL" id="MSFO01000011">
    <property type="protein sequence ID" value="PLB43242.1"/>
    <property type="molecule type" value="Genomic_DNA"/>
</dbReference>
<dbReference type="InterPro" id="IPR036291">
    <property type="entry name" value="NAD(P)-bd_dom_sf"/>
</dbReference>
<evidence type="ECO:0000313" key="3">
    <source>
        <dbReference type="Proteomes" id="UP000234275"/>
    </source>
</evidence>
<keyword evidence="1" id="KW-0812">Transmembrane</keyword>
<evidence type="ECO:0000313" key="2">
    <source>
        <dbReference type="EMBL" id="PLB43242.1"/>
    </source>
</evidence>
<dbReference type="VEuPathDB" id="FungiDB:P170DRAFT_441696"/>
<evidence type="ECO:0000256" key="1">
    <source>
        <dbReference type="SAM" id="Phobius"/>
    </source>
</evidence>